<accession>A0A9P7RAV0</accession>
<proteinExistence type="predicted"/>
<evidence type="ECO:0000313" key="2">
    <source>
        <dbReference type="Proteomes" id="UP000699042"/>
    </source>
</evidence>
<sequence>MVSVKADVQLIHKRPKLGLQMSAEAEGEAAANAFASDAAPDNADAHAPLPPMSFDQIKATEMIQRIHDDARQLLQNIQGLVDGTCSKGGCECGDCSRETTSSNSRILAAQSLSEAIASNLDDLALLSYRSTTDADRQQSVWWTTPFAATPARRRARRNGETDPTVGGRSVMFVDYYMRIIYARTFLLHVQKPKRRWGGTFSGEIVERQICQWAA</sequence>
<gene>
    <name evidence="1" type="ORF">JMJ77_000248</name>
</gene>
<organism evidence="1 2">
    <name type="scientific">Colletotrichum scovillei</name>
    <dbReference type="NCBI Taxonomy" id="1209932"/>
    <lineage>
        <taxon>Eukaryota</taxon>
        <taxon>Fungi</taxon>
        <taxon>Dikarya</taxon>
        <taxon>Ascomycota</taxon>
        <taxon>Pezizomycotina</taxon>
        <taxon>Sordariomycetes</taxon>
        <taxon>Hypocreomycetidae</taxon>
        <taxon>Glomerellales</taxon>
        <taxon>Glomerellaceae</taxon>
        <taxon>Colletotrichum</taxon>
        <taxon>Colletotrichum acutatum species complex</taxon>
    </lineage>
</organism>
<evidence type="ECO:0000313" key="1">
    <source>
        <dbReference type="EMBL" id="KAG7053157.1"/>
    </source>
</evidence>
<reference evidence="1" key="1">
    <citation type="submission" date="2021-05" db="EMBL/GenBank/DDBJ databases">
        <title>Comparative genomics of three Colletotrichum scovillei strains and genetic complementation revealed genes involved fungal growth and virulence on chili pepper.</title>
        <authorList>
            <person name="Hsieh D.-K."/>
            <person name="Chuang S.-C."/>
            <person name="Chen C.-Y."/>
            <person name="Chao Y.-T."/>
            <person name="Lu M.-Y.J."/>
            <person name="Lee M.-H."/>
            <person name="Shih M.-C."/>
        </authorList>
    </citation>
    <scope>NUCLEOTIDE SEQUENCE</scope>
    <source>
        <strain evidence="1">Coll-153</strain>
    </source>
</reference>
<comment type="caution">
    <text evidence="1">The sequence shown here is derived from an EMBL/GenBank/DDBJ whole genome shotgun (WGS) entry which is preliminary data.</text>
</comment>
<dbReference type="AlphaFoldDB" id="A0A9P7RAV0"/>
<name>A0A9P7RAV0_9PEZI</name>
<keyword evidence="2" id="KW-1185">Reference proteome</keyword>
<dbReference type="EMBL" id="JAESDN010000003">
    <property type="protein sequence ID" value="KAG7053157.1"/>
    <property type="molecule type" value="Genomic_DNA"/>
</dbReference>
<dbReference type="Proteomes" id="UP000699042">
    <property type="component" value="Unassembled WGS sequence"/>
</dbReference>
<protein>
    <submittedName>
        <fullName evidence="1">GATA zinc finger</fullName>
    </submittedName>
</protein>